<evidence type="ECO:0000313" key="3">
    <source>
        <dbReference type="Proteomes" id="UP000273119"/>
    </source>
</evidence>
<accession>A0A496PJ26</accession>
<keyword evidence="3" id="KW-1185">Reference proteome</keyword>
<feature type="transmembrane region" description="Helical" evidence="1">
    <location>
        <begin position="27"/>
        <end position="50"/>
    </location>
</feature>
<feature type="transmembrane region" description="Helical" evidence="1">
    <location>
        <begin position="125"/>
        <end position="148"/>
    </location>
</feature>
<feature type="transmembrane region" description="Helical" evidence="1">
    <location>
        <begin position="56"/>
        <end position="80"/>
    </location>
</feature>
<dbReference type="AlphaFoldDB" id="A0A496PJ26"/>
<sequence>MGDVPEERAEVVAAALKALEWRRYTIMLVWVLALGFCLSVVCFAVLLGALDDAFQLGALVIALYWGICVALLGLGVAAAGTALTKNAAWGHVMGFAVVVLCTLAAMWMLSHLLPSAFELDFARRWAVLLRVFLPIVPPYGVALVMGWLATRQEVPRAQTG</sequence>
<proteinExistence type="predicted"/>
<keyword evidence="1" id="KW-0472">Membrane</keyword>
<comment type="caution">
    <text evidence="2">The sequence shown here is derived from an EMBL/GenBank/DDBJ whole genome shotgun (WGS) entry which is preliminary data.</text>
</comment>
<name>A0A496PJ26_9MICC</name>
<protein>
    <submittedName>
        <fullName evidence="2">Uncharacterized protein</fullName>
    </submittedName>
</protein>
<gene>
    <name evidence="2" type="ORF">DWQ67_08510</name>
</gene>
<dbReference type="EMBL" id="QQXL01000004">
    <property type="protein sequence ID" value="RKW70504.1"/>
    <property type="molecule type" value="Genomic_DNA"/>
</dbReference>
<organism evidence="2 3">
    <name type="scientific">Galactobacter caseinivorans</name>
    <dbReference type="NCBI Taxonomy" id="2676123"/>
    <lineage>
        <taxon>Bacteria</taxon>
        <taxon>Bacillati</taxon>
        <taxon>Actinomycetota</taxon>
        <taxon>Actinomycetes</taxon>
        <taxon>Micrococcales</taxon>
        <taxon>Micrococcaceae</taxon>
        <taxon>Galactobacter</taxon>
    </lineage>
</organism>
<reference evidence="2 3" key="1">
    <citation type="submission" date="2018-07" db="EMBL/GenBank/DDBJ databases">
        <title>Arthrobacter sp. nov., isolated from raw cow's milk with high bacterial count.</title>
        <authorList>
            <person name="Hahne J."/>
            <person name="Isele D."/>
            <person name="Lipski A."/>
        </authorList>
    </citation>
    <scope>NUCLEOTIDE SEQUENCE [LARGE SCALE GENOMIC DNA]</scope>
    <source>
        <strain evidence="2 3">JZ R-183</strain>
    </source>
</reference>
<feature type="transmembrane region" description="Helical" evidence="1">
    <location>
        <begin position="92"/>
        <end position="113"/>
    </location>
</feature>
<dbReference type="Proteomes" id="UP000273119">
    <property type="component" value="Unassembled WGS sequence"/>
</dbReference>
<evidence type="ECO:0000256" key="1">
    <source>
        <dbReference type="SAM" id="Phobius"/>
    </source>
</evidence>
<evidence type="ECO:0000313" key="2">
    <source>
        <dbReference type="EMBL" id="RKW70504.1"/>
    </source>
</evidence>
<keyword evidence="1" id="KW-0812">Transmembrane</keyword>
<dbReference type="RefSeq" id="WP_121485154.1">
    <property type="nucleotide sequence ID" value="NZ_QQXL01000004.1"/>
</dbReference>
<keyword evidence="1" id="KW-1133">Transmembrane helix</keyword>